<name>W2T185_NECAM</name>
<dbReference type="KEGG" id="nai:NECAME_12562"/>
<protein>
    <submittedName>
        <fullName evidence="1">Uncharacterized protein</fullName>
    </submittedName>
</protein>
<sequence>MSLMCMRRETEIDVQESNTTGEIGEETIVFSVSIASIYHCDYSRSTPSSKMMDALTAANMPLYGVEVTSDYMPVQVENPTTNLKGVGPLYGKVEAGAVAQTSIGGTGLMGYRGLFRRKMAILFSCFSKL</sequence>
<proteinExistence type="predicted"/>
<evidence type="ECO:0000313" key="1">
    <source>
        <dbReference type="EMBL" id="ETN75011.1"/>
    </source>
</evidence>
<dbReference type="AlphaFoldDB" id="W2T185"/>
<evidence type="ECO:0000313" key="2">
    <source>
        <dbReference type="Proteomes" id="UP000053676"/>
    </source>
</evidence>
<reference evidence="2" key="1">
    <citation type="journal article" date="2014" name="Nat. Genet.">
        <title>Genome of the human hookworm Necator americanus.</title>
        <authorList>
            <person name="Tang Y.T."/>
            <person name="Gao X."/>
            <person name="Rosa B.A."/>
            <person name="Abubucker S."/>
            <person name="Hallsworth-Pepin K."/>
            <person name="Martin J."/>
            <person name="Tyagi R."/>
            <person name="Heizer E."/>
            <person name="Zhang X."/>
            <person name="Bhonagiri-Palsikar V."/>
            <person name="Minx P."/>
            <person name="Warren W.C."/>
            <person name="Wang Q."/>
            <person name="Zhan B."/>
            <person name="Hotez P.J."/>
            <person name="Sternberg P.W."/>
            <person name="Dougall A."/>
            <person name="Gaze S.T."/>
            <person name="Mulvenna J."/>
            <person name="Sotillo J."/>
            <person name="Ranganathan S."/>
            <person name="Rabelo E.M."/>
            <person name="Wilson R.K."/>
            <person name="Felgner P.L."/>
            <person name="Bethony J."/>
            <person name="Hawdon J.M."/>
            <person name="Gasser R.B."/>
            <person name="Loukas A."/>
            <person name="Mitreva M."/>
        </authorList>
    </citation>
    <scope>NUCLEOTIDE SEQUENCE [LARGE SCALE GENOMIC DNA]</scope>
</reference>
<dbReference type="EMBL" id="KI660319">
    <property type="protein sequence ID" value="ETN75011.1"/>
    <property type="molecule type" value="Genomic_DNA"/>
</dbReference>
<gene>
    <name evidence="1" type="ORF">NECAME_12562</name>
</gene>
<dbReference type="Proteomes" id="UP000053676">
    <property type="component" value="Unassembled WGS sequence"/>
</dbReference>
<keyword evidence="2" id="KW-1185">Reference proteome</keyword>
<organism evidence="1 2">
    <name type="scientific">Necator americanus</name>
    <name type="common">Human hookworm</name>
    <dbReference type="NCBI Taxonomy" id="51031"/>
    <lineage>
        <taxon>Eukaryota</taxon>
        <taxon>Metazoa</taxon>
        <taxon>Ecdysozoa</taxon>
        <taxon>Nematoda</taxon>
        <taxon>Chromadorea</taxon>
        <taxon>Rhabditida</taxon>
        <taxon>Rhabditina</taxon>
        <taxon>Rhabditomorpha</taxon>
        <taxon>Strongyloidea</taxon>
        <taxon>Ancylostomatidae</taxon>
        <taxon>Bunostominae</taxon>
        <taxon>Necator</taxon>
    </lineage>
</organism>
<accession>W2T185</accession>